<protein>
    <recommendedName>
        <fullName evidence="9">3-methylmercaptopropionyl-CoA dehydrogenase</fullName>
        <ecNumber evidence="8">1.3.99.41</ecNumber>
    </recommendedName>
</protein>
<dbReference type="Pfam" id="PF02770">
    <property type="entry name" value="Acyl-CoA_dh_M"/>
    <property type="match status" value="1"/>
</dbReference>
<dbReference type="Gene3D" id="1.10.540.10">
    <property type="entry name" value="Acyl-CoA dehydrogenase/oxidase, N-terminal domain"/>
    <property type="match status" value="1"/>
</dbReference>
<proteinExistence type="inferred from homology"/>
<organism evidence="15 16">
    <name type="scientific">Ferrimonas balearica (strain DSM 9799 / CCM 4581 / KCTC 23876 / PAT)</name>
    <dbReference type="NCBI Taxonomy" id="550540"/>
    <lineage>
        <taxon>Bacteria</taxon>
        <taxon>Pseudomonadati</taxon>
        <taxon>Pseudomonadota</taxon>
        <taxon>Gammaproteobacteria</taxon>
        <taxon>Alteromonadales</taxon>
        <taxon>Ferrimonadaceae</taxon>
        <taxon>Ferrimonas</taxon>
    </lineage>
</organism>
<dbReference type="InterPro" id="IPR006091">
    <property type="entry name" value="Acyl-CoA_Oxase/DH_mid-dom"/>
</dbReference>
<dbReference type="SUPFAM" id="SSF56645">
    <property type="entry name" value="Acyl-CoA dehydrogenase NM domain-like"/>
    <property type="match status" value="1"/>
</dbReference>
<feature type="domain" description="Acyl-CoA dehydrogenase/oxidase N-terminal" evidence="13">
    <location>
        <begin position="80"/>
        <end position="158"/>
    </location>
</feature>
<dbReference type="Gene3D" id="1.20.140.10">
    <property type="entry name" value="Butyryl-CoA Dehydrogenase, subunit A, domain 3"/>
    <property type="match status" value="1"/>
</dbReference>
<evidence type="ECO:0000256" key="3">
    <source>
        <dbReference type="ARBA" id="ARBA00022630"/>
    </source>
</evidence>
<dbReference type="Proteomes" id="UP000006683">
    <property type="component" value="Chromosome"/>
</dbReference>
<feature type="domain" description="Acyl-CoA dehydrogenase/oxidase C-terminal" evidence="11">
    <location>
        <begin position="282"/>
        <end position="444"/>
    </location>
</feature>
<evidence type="ECO:0000256" key="2">
    <source>
        <dbReference type="ARBA" id="ARBA00009347"/>
    </source>
</evidence>
<dbReference type="OrthoDB" id="9807883at2"/>
<evidence type="ECO:0000256" key="6">
    <source>
        <dbReference type="ARBA" id="ARBA00051388"/>
    </source>
</evidence>
<evidence type="ECO:0000256" key="10">
    <source>
        <dbReference type="RuleBase" id="RU362125"/>
    </source>
</evidence>
<dbReference type="GO" id="GO:0050660">
    <property type="term" value="F:flavin adenine dinucleotide binding"/>
    <property type="evidence" value="ECO:0007669"/>
    <property type="project" value="InterPro"/>
</dbReference>
<dbReference type="FunFam" id="2.40.110.10:FF:000031">
    <property type="entry name" value="Acyl-CoA dehydrogenase, putative"/>
    <property type="match status" value="1"/>
</dbReference>
<evidence type="ECO:0000256" key="5">
    <source>
        <dbReference type="ARBA" id="ARBA00023002"/>
    </source>
</evidence>
<dbReference type="Gene3D" id="2.40.110.10">
    <property type="entry name" value="Butyryl-CoA Dehydrogenase, subunit A, domain 2"/>
    <property type="match status" value="1"/>
</dbReference>
<evidence type="ECO:0000313" key="16">
    <source>
        <dbReference type="Proteomes" id="UP000006683"/>
    </source>
</evidence>
<feature type="domain" description="Acetyl-CoA dehydrogenase-like C-terminal" evidence="14">
    <location>
        <begin position="462"/>
        <end position="581"/>
    </location>
</feature>
<dbReference type="Pfam" id="PF02771">
    <property type="entry name" value="Acyl-CoA_dh_N"/>
    <property type="match status" value="1"/>
</dbReference>
<keyword evidence="5 10" id="KW-0560">Oxidoreductase</keyword>
<dbReference type="InterPro" id="IPR046373">
    <property type="entry name" value="Acyl-CoA_Oxase/DH_mid-dom_sf"/>
</dbReference>
<dbReference type="PANTHER" id="PTHR42803">
    <property type="entry name" value="ACYL-COA DEHYDROGENASE"/>
    <property type="match status" value="1"/>
</dbReference>
<keyword evidence="16" id="KW-1185">Reference proteome</keyword>
<dbReference type="InterPro" id="IPR036250">
    <property type="entry name" value="AcylCo_DH-like_C"/>
</dbReference>
<dbReference type="InterPro" id="IPR009075">
    <property type="entry name" value="AcylCo_DH/oxidase_C"/>
</dbReference>
<dbReference type="RefSeq" id="WP_013345441.1">
    <property type="nucleotide sequence ID" value="NC_014541.1"/>
</dbReference>
<dbReference type="Pfam" id="PF00441">
    <property type="entry name" value="Acyl-CoA_dh_1"/>
    <property type="match status" value="1"/>
</dbReference>
<evidence type="ECO:0000256" key="8">
    <source>
        <dbReference type="ARBA" id="ARBA00066694"/>
    </source>
</evidence>
<evidence type="ECO:0000256" key="4">
    <source>
        <dbReference type="ARBA" id="ARBA00022827"/>
    </source>
</evidence>
<evidence type="ECO:0000256" key="9">
    <source>
        <dbReference type="ARBA" id="ARBA00069043"/>
    </source>
</evidence>
<comment type="cofactor">
    <cofactor evidence="1 10">
        <name>FAD</name>
        <dbReference type="ChEBI" id="CHEBI:57692"/>
    </cofactor>
</comment>
<sequence length="586" mass="63025">MHYKAPVHEMQFLLDNVFQAGDLWQTMPELAEMVDMDTAMAILDEGARITHELVAPLNRSGDEEGVGFANGVVTTPKGYKEAYATFAESGWVGLGGEPEFGGMGMPKMLGVLFDEMCYGASNAFALYSSLTAGAALCIASHGSDELKQRYLPMLYSGQWSGAMDMTEPQAGSDLRHIRTKAVPQEDGSYRVSGTKIFITGGDHDLTENVIHLVLAKLPDAPGGSRGLSLFLVPKFEVADDGSVGGPNGVECGSVEHKMGIKASATCVINFNDAKGYLVGQVNRGLAAMFTMMNYERLSIGIQGLGCAEAGYQMARDYALERKQGQGSGQGLGNGADPIIVHGDVRRMLMQIAAMTEAGRALAVLTGQSLDKQKHLKDAQADDLVGLLVPLAKAFFTDTGLESSVAAQQVFGGHGYVRETGVEQLVRDVRIAQIYEGTNGIQALDLLGRKVLPRDAAMLKTLIAMVEADLAETGAEWADQAQLVRQAFGQLLDAAGEFRSRERMGDAVNAAAVDYLHAMGYATYGYLWLKMVNAAERDQASLDGAFVTRKQAIAKFYFARLFPRFHAHLASARASEQAVMALSVDQF</sequence>
<dbReference type="GeneID" id="67182143"/>
<evidence type="ECO:0000256" key="7">
    <source>
        <dbReference type="ARBA" id="ARBA00058683"/>
    </source>
</evidence>
<evidence type="ECO:0000259" key="13">
    <source>
        <dbReference type="Pfam" id="PF02771"/>
    </source>
</evidence>
<comment type="similarity">
    <text evidence="2 10">Belongs to the acyl-CoA dehydrogenase family.</text>
</comment>
<dbReference type="EC" id="1.3.99.41" evidence="8"/>
<evidence type="ECO:0000313" key="15">
    <source>
        <dbReference type="EMBL" id="ADN76135.1"/>
    </source>
</evidence>
<dbReference type="SUPFAM" id="SSF47203">
    <property type="entry name" value="Acyl-CoA dehydrogenase C-terminal domain-like"/>
    <property type="match status" value="1"/>
</dbReference>
<dbReference type="HOGENOM" id="CLU_018204_12_2_6"/>
<dbReference type="Pfam" id="PF12806">
    <property type="entry name" value="Acyl-CoA_dh_C"/>
    <property type="match status" value="1"/>
</dbReference>
<keyword evidence="4 10" id="KW-0274">FAD</keyword>
<evidence type="ECO:0000259" key="12">
    <source>
        <dbReference type="Pfam" id="PF02770"/>
    </source>
</evidence>
<comment type="function">
    <text evidence="7">Involved in the assimilation of dimethylsulphoniopropionate (DMSP), an important compound in the fixation of carbon in marine phytoplankton, by mediating the conversion of 3-(methylthio)propanoyl-CoA (MMPA-CoA) to 3-(methylthio)acryloyl-CoA (MTA-CoA).</text>
</comment>
<name>E1ST88_FERBD</name>
<dbReference type="InterPro" id="IPR037069">
    <property type="entry name" value="AcylCoA_DH/ox_N_sf"/>
</dbReference>
<evidence type="ECO:0000256" key="1">
    <source>
        <dbReference type="ARBA" id="ARBA00001974"/>
    </source>
</evidence>
<dbReference type="InterPro" id="IPR025878">
    <property type="entry name" value="Acyl-CoA_dh-like_C_dom"/>
</dbReference>
<comment type="catalytic activity">
    <reaction evidence="6">
        <text>3-(methylsulfanyl)propanoyl-CoA + oxidized [electron-transfer flavoprotein] + H(+) = 3-(methylsulfanyl)acryloyl-CoA + reduced [electron-transfer flavoprotein]</text>
        <dbReference type="Rhea" id="RHEA:52612"/>
        <dbReference type="Rhea" id="RHEA-COMP:10685"/>
        <dbReference type="Rhea" id="RHEA-COMP:10686"/>
        <dbReference type="ChEBI" id="CHEBI:15378"/>
        <dbReference type="ChEBI" id="CHEBI:57692"/>
        <dbReference type="ChEBI" id="CHEBI:58307"/>
        <dbReference type="ChEBI" id="CHEBI:82815"/>
        <dbReference type="ChEBI" id="CHEBI:84994"/>
        <dbReference type="EC" id="1.3.99.41"/>
    </reaction>
    <physiologicalReaction direction="left-to-right" evidence="6">
        <dbReference type="Rhea" id="RHEA:52613"/>
    </physiologicalReaction>
</comment>
<dbReference type="eggNOG" id="COG1960">
    <property type="taxonomic scope" value="Bacteria"/>
</dbReference>
<dbReference type="KEGG" id="fbl:Fbal_1932"/>
<dbReference type="PANTHER" id="PTHR42803:SF1">
    <property type="entry name" value="BROAD-SPECIFICITY LINEAR ACYL-COA DEHYDROGENASE FADE5"/>
    <property type="match status" value="1"/>
</dbReference>
<evidence type="ECO:0000259" key="11">
    <source>
        <dbReference type="Pfam" id="PF00441"/>
    </source>
</evidence>
<dbReference type="STRING" id="550540.Fbal_1932"/>
<keyword evidence="3 10" id="KW-0285">Flavoprotein</keyword>
<feature type="domain" description="Acyl-CoA oxidase/dehydrogenase middle" evidence="12">
    <location>
        <begin position="162"/>
        <end position="272"/>
    </location>
</feature>
<accession>E1ST88</accession>
<dbReference type="InterPro" id="IPR013786">
    <property type="entry name" value="AcylCoA_DH/ox_N"/>
</dbReference>
<dbReference type="InterPro" id="IPR009100">
    <property type="entry name" value="AcylCoA_DH/oxidase_NM_dom_sf"/>
</dbReference>
<dbReference type="EMBL" id="CP002209">
    <property type="protein sequence ID" value="ADN76135.1"/>
    <property type="molecule type" value="Genomic_DNA"/>
</dbReference>
<dbReference type="AlphaFoldDB" id="E1ST88"/>
<reference evidence="15 16" key="1">
    <citation type="journal article" date="2010" name="Stand. Genomic Sci.">
        <title>Complete genome sequence of Ferrimonas balearica type strain (PAT).</title>
        <authorList>
            <person name="Nolan M."/>
            <person name="Sikorski J."/>
            <person name="Davenport K."/>
            <person name="Lucas S."/>
            <person name="Glavina Del Rio T."/>
            <person name="Tice H."/>
            <person name="Cheng J."/>
            <person name="Goodwin L."/>
            <person name="Pitluck S."/>
            <person name="Liolios K."/>
            <person name="Ivanova N."/>
            <person name="Mavromatis K."/>
            <person name="Ovchinnikova G."/>
            <person name="Pati A."/>
            <person name="Chen A."/>
            <person name="Palaniappan K."/>
            <person name="Land M."/>
            <person name="Hauser L."/>
            <person name="Chang Y."/>
            <person name="Jeffries C."/>
            <person name="Tapia R."/>
            <person name="Brettin T."/>
            <person name="Detter J."/>
            <person name="Han C."/>
            <person name="Yasawong M."/>
            <person name="Rohde M."/>
            <person name="Tindall B."/>
            <person name="Goker M."/>
            <person name="Woyke T."/>
            <person name="Bristow J."/>
            <person name="Eisen J."/>
            <person name="Markowitz V."/>
            <person name="Hugenholtz P."/>
            <person name="Kyrpides N."/>
            <person name="Klenk H."/>
            <person name="Lapidus A."/>
        </authorList>
    </citation>
    <scope>NUCLEOTIDE SEQUENCE [LARGE SCALE GENOMIC DNA]</scope>
    <source>
        <strain evidence="16">DSM 9799 / CCM 4581 / KCTC 23876 / PAT</strain>
    </source>
</reference>
<evidence type="ECO:0000259" key="14">
    <source>
        <dbReference type="Pfam" id="PF12806"/>
    </source>
</evidence>
<gene>
    <name evidence="15" type="ordered locus">Fbal_1932</name>
</gene>
<dbReference type="InterPro" id="IPR052166">
    <property type="entry name" value="Diverse_Acyl-CoA_DH"/>
</dbReference>
<dbReference type="GO" id="GO:0016627">
    <property type="term" value="F:oxidoreductase activity, acting on the CH-CH group of donors"/>
    <property type="evidence" value="ECO:0007669"/>
    <property type="project" value="InterPro"/>
</dbReference>